<organism evidence="2 3">
    <name type="scientific">Paenibacillus polymyxa (strain SC2)</name>
    <name type="common">Bacillus polymyxa</name>
    <dbReference type="NCBI Taxonomy" id="886882"/>
    <lineage>
        <taxon>Bacteria</taxon>
        <taxon>Bacillati</taxon>
        <taxon>Bacillota</taxon>
        <taxon>Bacilli</taxon>
        <taxon>Bacillales</taxon>
        <taxon>Paenibacillaceae</taxon>
        <taxon>Paenibacillus</taxon>
    </lineage>
</organism>
<keyword evidence="2" id="KW-0614">Plasmid</keyword>
<proteinExistence type="predicted"/>
<geneLocation type="plasmid" evidence="2 3">
    <name>pSC2</name>
</geneLocation>
<keyword evidence="1" id="KW-0472">Membrane</keyword>
<dbReference type="RefSeq" id="WP_013385879.1">
    <property type="nucleotide sequence ID" value="NC_014628.2"/>
</dbReference>
<gene>
    <name evidence="2" type="ORF">PPSC2_27740</name>
</gene>
<keyword evidence="1" id="KW-0812">Transmembrane</keyword>
<evidence type="ECO:0000256" key="1">
    <source>
        <dbReference type="SAM" id="Phobius"/>
    </source>
</evidence>
<accession>E3EKD8</accession>
<sequence>MKIRKKYFSHLKKESGFISIETIFAMSFVIIVFTLCLGFFTFVQPYTQLDREVHVLAQLAQRQGGLTMDDVQFFKERVSAYSFVNLSDGLIQVDAHTIPDDRDVIGVTSLDEAGDEYVRRDEKELIQLVVTIPSHNDILKPVARFLGVSDVSDHYTFKEVFMSDRY</sequence>
<evidence type="ECO:0000313" key="2">
    <source>
        <dbReference type="EMBL" id="ADO59465.1"/>
    </source>
</evidence>
<reference evidence="2 3" key="1">
    <citation type="journal article" date="2011" name="J. Bacteriol.">
        <title>Complete genome sequence of Paenibacillus polymyxa SC2, a strain of plant growth-promoting Rhizobacterium with broad-spectrum antimicrobial activity.</title>
        <authorList>
            <person name="Ma M."/>
            <person name="Wang C."/>
            <person name="Ding Y."/>
            <person name="Li L."/>
            <person name="Shen D."/>
            <person name="Jiang X."/>
            <person name="Guan D."/>
            <person name="Cao F."/>
            <person name="Chen H."/>
            <person name="Feng R."/>
            <person name="Wang X."/>
            <person name="Ge Y."/>
            <person name="Yao L."/>
            <person name="Bing X."/>
            <person name="Yang X."/>
            <person name="Li J."/>
            <person name="Du B."/>
        </authorList>
    </citation>
    <scope>NUCLEOTIDE SEQUENCE [LARGE SCALE GENOMIC DNA]</scope>
    <source>
        <strain evidence="2 3">SC2</strain>
        <plasmid evidence="3">pSC2</plasmid>
    </source>
</reference>
<dbReference type="HOGENOM" id="CLU_1601082_0_0_9"/>
<dbReference type="AlphaFoldDB" id="E3EKD8"/>
<feature type="transmembrane region" description="Helical" evidence="1">
    <location>
        <begin position="20"/>
        <end position="43"/>
    </location>
</feature>
<dbReference type="EMBL" id="CP002214">
    <property type="protein sequence ID" value="ADO59465.1"/>
    <property type="molecule type" value="Genomic_DNA"/>
</dbReference>
<dbReference type="KEGG" id="ppm:PPSC2_27740"/>
<evidence type="ECO:0000313" key="3">
    <source>
        <dbReference type="Proteomes" id="UP000006868"/>
    </source>
</evidence>
<keyword evidence="1" id="KW-1133">Transmembrane helix</keyword>
<protein>
    <submittedName>
        <fullName evidence="2">Uncharacterized protein</fullName>
    </submittedName>
</protein>
<name>E3EKD8_PAEPS</name>
<dbReference type="Proteomes" id="UP000006868">
    <property type="component" value="Plasmid pSC2"/>
</dbReference>
<dbReference type="PATRIC" id="fig|886882.15.peg.5878"/>